<dbReference type="EMBL" id="CP108133">
    <property type="protein sequence ID" value="WTP47163.1"/>
    <property type="molecule type" value="Genomic_DNA"/>
</dbReference>
<evidence type="ECO:0000313" key="1">
    <source>
        <dbReference type="EMBL" id="WTP47163.1"/>
    </source>
</evidence>
<keyword evidence="2" id="KW-1185">Reference proteome</keyword>
<accession>A0ABZ1J6U0</accession>
<sequence length="159" mass="17898">MTDSPIDEEPAEHRRFARYLSALEAVAEADEAELVTAVLQDKDASMAHSVVVRHIDRRAAELLAHSRFTTWADTLTGIIAEHDFLTRRLREWSLVRAIALGDRWGPEDLTTASDWCQRTVTTGQIATSPEALALLAEQGRTRRVRNAATRCLQHPMQLR</sequence>
<proteinExistence type="predicted"/>
<evidence type="ECO:0000313" key="2">
    <source>
        <dbReference type="Proteomes" id="UP001432166"/>
    </source>
</evidence>
<name>A0ABZ1J6U0_9ACTN</name>
<protein>
    <recommendedName>
        <fullName evidence="3">HEAT repeat domain-containing protein</fullName>
    </recommendedName>
</protein>
<evidence type="ECO:0008006" key="3">
    <source>
        <dbReference type="Google" id="ProtNLM"/>
    </source>
</evidence>
<gene>
    <name evidence="1" type="ORF">OG288_01835</name>
</gene>
<organism evidence="1 2">
    <name type="scientific">Streptomyces tauricus</name>
    <dbReference type="NCBI Taxonomy" id="68274"/>
    <lineage>
        <taxon>Bacteria</taxon>
        <taxon>Bacillati</taxon>
        <taxon>Actinomycetota</taxon>
        <taxon>Actinomycetes</taxon>
        <taxon>Kitasatosporales</taxon>
        <taxon>Streptomycetaceae</taxon>
        <taxon>Streptomyces</taxon>
        <taxon>Streptomyces aurantiacus group</taxon>
    </lineage>
</organism>
<dbReference type="RefSeq" id="WP_328936472.1">
    <property type="nucleotide sequence ID" value="NZ_CP108133.1"/>
</dbReference>
<reference evidence="1" key="1">
    <citation type="submission" date="2022-10" db="EMBL/GenBank/DDBJ databases">
        <title>The complete genomes of actinobacterial strains from the NBC collection.</title>
        <authorList>
            <person name="Joergensen T.S."/>
            <person name="Alvarez Arevalo M."/>
            <person name="Sterndorff E.B."/>
            <person name="Faurdal D."/>
            <person name="Vuksanovic O."/>
            <person name="Mourched A.-S."/>
            <person name="Charusanti P."/>
            <person name="Shaw S."/>
            <person name="Blin K."/>
            <person name="Weber T."/>
        </authorList>
    </citation>
    <scope>NUCLEOTIDE SEQUENCE</scope>
    <source>
        <strain evidence="1">NBC_00189</strain>
    </source>
</reference>
<dbReference type="Proteomes" id="UP001432166">
    <property type="component" value="Chromosome"/>
</dbReference>